<feature type="compositionally biased region" description="Basic and acidic residues" evidence="1">
    <location>
        <begin position="796"/>
        <end position="805"/>
    </location>
</feature>
<dbReference type="CDD" id="cd22160">
    <property type="entry name" value="F-box_AtFBL13-like"/>
    <property type="match status" value="1"/>
</dbReference>
<protein>
    <recommendedName>
        <fullName evidence="6">F-box family protein</fullName>
    </recommendedName>
</protein>
<dbReference type="Gramene" id="AUR62038426-RA">
    <property type="protein sequence ID" value="AUR62038426-RA:cds"/>
    <property type="gene ID" value="AUR62038426"/>
</dbReference>
<feature type="compositionally biased region" description="Basic and acidic residues" evidence="1">
    <location>
        <begin position="532"/>
        <end position="543"/>
    </location>
</feature>
<dbReference type="EnsemblPlants" id="AUR62038426-RA">
    <property type="protein sequence ID" value="AUR62038426-RA:cds"/>
    <property type="gene ID" value="AUR62038426"/>
</dbReference>
<feature type="compositionally biased region" description="Low complexity" evidence="1">
    <location>
        <begin position="493"/>
        <end position="504"/>
    </location>
</feature>
<proteinExistence type="predicted"/>
<evidence type="ECO:0008006" key="6">
    <source>
        <dbReference type="Google" id="ProtNLM"/>
    </source>
</evidence>
<evidence type="ECO:0000256" key="1">
    <source>
        <dbReference type="SAM" id="MobiDB-lite"/>
    </source>
</evidence>
<dbReference type="SUPFAM" id="SSF52047">
    <property type="entry name" value="RNI-like"/>
    <property type="match status" value="1"/>
</dbReference>
<evidence type="ECO:0000313" key="5">
    <source>
        <dbReference type="Proteomes" id="UP000596660"/>
    </source>
</evidence>
<feature type="compositionally biased region" description="Low complexity" evidence="1">
    <location>
        <begin position="808"/>
        <end position="819"/>
    </location>
</feature>
<feature type="domain" description="F-box/LRR-repeat protein 15/At3g58940/PEG3-like LRR" evidence="3">
    <location>
        <begin position="119"/>
        <end position="249"/>
    </location>
</feature>
<dbReference type="InterPro" id="IPR055411">
    <property type="entry name" value="LRR_FXL15/At3g58940/PEG3-like"/>
</dbReference>
<accession>A0A803N0E2</accession>
<reference evidence="4" key="1">
    <citation type="journal article" date="2017" name="Nature">
        <title>The genome of Chenopodium quinoa.</title>
        <authorList>
            <person name="Jarvis D.E."/>
            <person name="Ho Y.S."/>
            <person name="Lightfoot D.J."/>
            <person name="Schmoeckel S.M."/>
            <person name="Li B."/>
            <person name="Borm T.J.A."/>
            <person name="Ohyanagi H."/>
            <person name="Mineta K."/>
            <person name="Michell C.T."/>
            <person name="Saber N."/>
            <person name="Kharbatia N.M."/>
            <person name="Rupper R.R."/>
            <person name="Sharp A.R."/>
            <person name="Dally N."/>
            <person name="Boughton B.A."/>
            <person name="Woo Y.H."/>
            <person name="Gao G."/>
            <person name="Schijlen E.G.W.M."/>
            <person name="Guo X."/>
            <person name="Momin A.A."/>
            <person name="Negrao S."/>
            <person name="Al-Babili S."/>
            <person name="Gehring C."/>
            <person name="Roessner U."/>
            <person name="Jung C."/>
            <person name="Murphy K."/>
            <person name="Arold S.T."/>
            <person name="Gojobori T."/>
            <person name="van der Linden C.G."/>
            <person name="van Loo E.N."/>
            <person name="Jellen E.N."/>
            <person name="Maughan P.J."/>
            <person name="Tester M."/>
        </authorList>
    </citation>
    <scope>NUCLEOTIDE SEQUENCE [LARGE SCALE GENOMIC DNA]</scope>
    <source>
        <strain evidence="4">cv. PI 614886</strain>
    </source>
</reference>
<dbReference type="InterPro" id="IPR006566">
    <property type="entry name" value="FBD"/>
</dbReference>
<dbReference type="PANTHER" id="PTHR31900">
    <property type="entry name" value="F-BOX/RNI SUPERFAMILY PROTEIN-RELATED"/>
    <property type="match status" value="1"/>
</dbReference>
<dbReference type="Proteomes" id="UP000596660">
    <property type="component" value="Unplaced"/>
</dbReference>
<dbReference type="InterPro" id="IPR050232">
    <property type="entry name" value="FBL13/AtMIF1-like"/>
</dbReference>
<organism evidence="4 5">
    <name type="scientific">Chenopodium quinoa</name>
    <name type="common">Quinoa</name>
    <dbReference type="NCBI Taxonomy" id="63459"/>
    <lineage>
        <taxon>Eukaryota</taxon>
        <taxon>Viridiplantae</taxon>
        <taxon>Streptophyta</taxon>
        <taxon>Embryophyta</taxon>
        <taxon>Tracheophyta</taxon>
        <taxon>Spermatophyta</taxon>
        <taxon>Magnoliopsida</taxon>
        <taxon>eudicotyledons</taxon>
        <taxon>Gunneridae</taxon>
        <taxon>Pentapetalae</taxon>
        <taxon>Caryophyllales</taxon>
        <taxon>Chenopodiaceae</taxon>
        <taxon>Chenopodioideae</taxon>
        <taxon>Atripliceae</taxon>
        <taxon>Chenopodium</taxon>
    </lineage>
</organism>
<evidence type="ECO:0000259" key="2">
    <source>
        <dbReference type="Pfam" id="PF08387"/>
    </source>
</evidence>
<sequence>MNSNSNKKLKFDPPFECDDRLSALPDPILVDILSLLPFTAAVTTGILSRRWFHFWNQLTTFRVDADTDTVPFGCYKKFCSVIDQVVHQLSSPELEIFEFQAPPPPFDCSDQFKLLVEHIIDRRVKEFKVNFTNHDFFDRILLPDFVLQSRSLKVLELGFGFDYKLPENGVNLPNMRKLDVSIYDDNIDFLGKLVKSCPVLEDLQIEGELMDYENSIEIFSLNLKLLRIGVVCYSPLTKVMIDAPKLEYFNVSGPNLLKFCFAKVPSKLFDVEVCTTFDGGISSKGFLEWELVRSIANVRTLVLQGNISPAFYYMNNYPLPVFQGLVSLELSLHFPTFWKGLMRFLEFCPNLQIIRLQRIDFAWYGAGWVKLDIVPVCLLTKVKSIMLKDLVGVKHELKLLSYILLVAKVLETLQITIAVPKSEEHKSLLLRKESEFCHQLYRFPKSSIGCQIKIKMTKKSKENCCKKILTQPDATKKPQKEDPTGKKAPAAQKISPKKPANSKKSPIKGAKKRIKAKVKDSNYEPVEDNNEESDRSSEEDRKNTKAHLKKKMKLDSSDKEIDMMKEFSVSSYDVQDVFLLPNVTKNKLTYQLRKQPIANITIQNEWKKKLGIAESDDIFVNDLENKIKSLKEGGDDLKRFFVMYVCSTFLAAIANTVIDYKIISYADNVKEIRNLDWCGYVLKALGSFKKNKHKISRIGISGCALILQIVYFHHLSFRGQPEPTTLPLIKHWTDEKVRKLQVKQKHHLVKEKSRKMYIRERRLVSFNLPDGVMIDSEIQEAAHDEVDGDNVIGEGNPEKSGKDDSTSDDPSLSQISSSSPDNIKKSGLMLLLLKVLVLIKFLRMVHH</sequence>
<dbReference type="InterPro" id="IPR053781">
    <property type="entry name" value="F-box_AtFBL13-like"/>
</dbReference>
<dbReference type="AlphaFoldDB" id="A0A803N0E2"/>
<feature type="domain" description="FBD" evidence="2">
    <location>
        <begin position="374"/>
        <end position="415"/>
    </location>
</feature>
<evidence type="ECO:0000259" key="3">
    <source>
        <dbReference type="Pfam" id="PF24758"/>
    </source>
</evidence>
<feature type="compositionally biased region" description="Basic and acidic residues" evidence="1">
    <location>
        <begin position="474"/>
        <end position="485"/>
    </location>
</feature>
<dbReference type="InterPro" id="IPR036047">
    <property type="entry name" value="F-box-like_dom_sf"/>
</dbReference>
<name>A0A803N0E2_CHEQI</name>
<dbReference type="InterPro" id="IPR032675">
    <property type="entry name" value="LRR_dom_sf"/>
</dbReference>
<feature type="region of interest" description="Disordered" evidence="1">
    <location>
        <begin position="469"/>
        <end position="553"/>
    </location>
</feature>
<dbReference type="Pfam" id="PF08387">
    <property type="entry name" value="FBD"/>
    <property type="match status" value="1"/>
</dbReference>
<dbReference type="Pfam" id="PF24758">
    <property type="entry name" value="LRR_At5g56370"/>
    <property type="match status" value="1"/>
</dbReference>
<reference evidence="4" key="2">
    <citation type="submission" date="2021-03" db="UniProtKB">
        <authorList>
            <consortium name="EnsemblPlants"/>
        </authorList>
    </citation>
    <scope>IDENTIFICATION</scope>
</reference>
<keyword evidence="5" id="KW-1185">Reference proteome</keyword>
<feature type="region of interest" description="Disordered" evidence="1">
    <location>
        <begin position="785"/>
        <end position="819"/>
    </location>
</feature>
<feature type="compositionally biased region" description="Basic residues" evidence="1">
    <location>
        <begin position="505"/>
        <end position="516"/>
    </location>
</feature>
<dbReference type="Gene3D" id="3.80.10.10">
    <property type="entry name" value="Ribonuclease Inhibitor"/>
    <property type="match status" value="1"/>
</dbReference>
<dbReference type="PANTHER" id="PTHR31900:SF31">
    <property type="entry name" value="F-BOX_LRR-REPEAT PROTEIN 13-LIKE"/>
    <property type="match status" value="1"/>
</dbReference>
<evidence type="ECO:0000313" key="4">
    <source>
        <dbReference type="EnsemblPlants" id="AUR62038426-RA:cds"/>
    </source>
</evidence>
<dbReference type="SUPFAM" id="SSF81383">
    <property type="entry name" value="F-box domain"/>
    <property type="match status" value="1"/>
</dbReference>